<dbReference type="InParanoid" id="A0A409X281"/>
<sequence length="277" mass="30150">MAPRSAKAKAKAKIEAIASEEPESDIAEDDNGSERAYGTLESVSSGDERENSPGDLGHSRPNKRARIAGTSSSTKRIIQKKNKPDIISNLPLDILYEIFGKIHVKDLFILSRTTKAFRAELLSDSKTMTTVWENALAESGTPECPGDMTIRSWVSLLYNPNCQVETTSITLPRLSLTSPPFPLPPFESETLPLHPAFGLCLFLGAYIAHIFYLCLPRPYVFRLPFRRPSRRVFLDGPTPVLLTGDLAIVSTTAATGPLCTMPLSAAVALHPGLALSS</sequence>
<dbReference type="SUPFAM" id="SSF81383">
    <property type="entry name" value="F-box domain"/>
    <property type="match status" value="1"/>
</dbReference>
<dbReference type="PROSITE" id="PS50181">
    <property type="entry name" value="FBOX"/>
    <property type="match status" value="1"/>
</dbReference>
<evidence type="ECO:0000313" key="4">
    <source>
        <dbReference type="EMBL" id="PPQ84856.1"/>
    </source>
</evidence>
<organism evidence="4 5">
    <name type="scientific">Psilocybe cyanescens</name>
    <dbReference type="NCBI Taxonomy" id="93625"/>
    <lineage>
        <taxon>Eukaryota</taxon>
        <taxon>Fungi</taxon>
        <taxon>Dikarya</taxon>
        <taxon>Basidiomycota</taxon>
        <taxon>Agaricomycotina</taxon>
        <taxon>Agaricomycetes</taxon>
        <taxon>Agaricomycetidae</taxon>
        <taxon>Agaricales</taxon>
        <taxon>Agaricineae</taxon>
        <taxon>Strophariaceae</taxon>
        <taxon>Psilocybe</taxon>
    </lineage>
</organism>
<feature type="transmembrane region" description="Helical" evidence="2">
    <location>
        <begin position="196"/>
        <end position="215"/>
    </location>
</feature>
<dbReference type="AlphaFoldDB" id="A0A409X281"/>
<evidence type="ECO:0000256" key="1">
    <source>
        <dbReference type="SAM" id="MobiDB-lite"/>
    </source>
</evidence>
<protein>
    <recommendedName>
        <fullName evidence="3">F-box domain-containing protein</fullName>
    </recommendedName>
</protein>
<dbReference type="InterPro" id="IPR001810">
    <property type="entry name" value="F-box_dom"/>
</dbReference>
<feature type="domain" description="F-box" evidence="3">
    <location>
        <begin position="84"/>
        <end position="135"/>
    </location>
</feature>
<gene>
    <name evidence="4" type="ORF">CVT25_004992</name>
</gene>
<dbReference type="Proteomes" id="UP000283269">
    <property type="component" value="Unassembled WGS sequence"/>
</dbReference>
<dbReference type="OrthoDB" id="2322499at2759"/>
<feature type="compositionally biased region" description="Acidic residues" evidence="1">
    <location>
        <begin position="18"/>
        <end position="31"/>
    </location>
</feature>
<comment type="caution">
    <text evidence="4">The sequence shown here is derived from an EMBL/GenBank/DDBJ whole genome shotgun (WGS) entry which is preliminary data.</text>
</comment>
<dbReference type="STRING" id="93625.A0A409X281"/>
<dbReference type="EMBL" id="NHYD01002796">
    <property type="protein sequence ID" value="PPQ84856.1"/>
    <property type="molecule type" value="Genomic_DNA"/>
</dbReference>
<keyword evidence="5" id="KW-1185">Reference proteome</keyword>
<keyword evidence="2" id="KW-0472">Membrane</keyword>
<reference evidence="4 5" key="1">
    <citation type="journal article" date="2018" name="Evol. Lett.">
        <title>Horizontal gene cluster transfer increased hallucinogenic mushroom diversity.</title>
        <authorList>
            <person name="Reynolds H.T."/>
            <person name="Vijayakumar V."/>
            <person name="Gluck-Thaler E."/>
            <person name="Korotkin H.B."/>
            <person name="Matheny P.B."/>
            <person name="Slot J.C."/>
        </authorList>
    </citation>
    <scope>NUCLEOTIDE SEQUENCE [LARGE SCALE GENOMIC DNA]</scope>
    <source>
        <strain evidence="4 5">2631</strain>
    </source>
</reference>
<dbReference type="Gene3D" id="1.20.1280.50">
    <property type="match status" value="1"/>
</dbReference>
<evidence type="ECO:0000313" key="5">
    <source>
        <dbReference type="Proteomes" id="UP000283269"/>
    </source>
</evidence>
<proteinExistence type="predicted"/>
<evidence type="ECO:0000256" key="2">
    <source>
        <dbReference type="SAM" id="Phobius"/>
    </source>
</evidence>
<dbReference type="Pfam" id="PF00646">
    <property type="entry name" value="F-box"/>
    <property type="match status" value="1"/>
</dbReference>
<feature type="region of interest" description="Disordered" evidence="1">
    <location>
        <begin position="1"/>
        <end position="76"/>
    </location>
</feature>
<keyword evidence="2" id="KW-1133">Transmembrane helix</keyword>
<accession>A0A409X281</accession>
<evidence type="ECO:0000259" key="3">
    <source>
        <dbReference type="PROSITE" id="PS50181"/>
    </source>
</evidence>
<feature type="compositionally biased region" description="Basic residues" evidence="1">
    <location>
        <begin position="1"/>
        <end position="11"/>
    </location>
</feature>
<keyword evidence="2" id="KW-0812">Transmembrane</keyword>
<name>A0A409X281_PSICY</name>
<dbReference type="InterPro" id="IPR036047">
    <property type="entry name" value="F-box-like_dom_sf"/>
</dbReference>